<gene>
    <name evidence="8" type="ORF">ACFQS9_21090</name>
</gene>
<dbReference type="InterPro" id="IPR050131">
    <property type="entry name" value="Peptidase_S8_subtilisin-like"/>
</dbReference>
<dbReference type="InterPro" id="IPR022398">
    <property type="entry name" value="Peptidase_S8_His-AS"/>
</dbReference>
<dbReference type="InterPro" id="IPR015500">
    <property type="entry name" value="Peptidase_S8_subtilisin-rel"/>
</dbReference>
<dbReference type="InterPro" id="IPR023827">
    <property type="entry name" value="Peptidase_S8_Asp-AS"/>
</dbReference>
<evidence type="ECO:0000256" key="1">
    <source>
        <dbReference type="ARBA" id="ARBA00011073"/>
    </source>
</evidence>
<protein>
    <submittedName>
        <fullName evidence="8">S8 family serine peptidase</fullName>
    </submittedName>
</protein>
<evidence type="ECO:0000313" key="8">
    <source>
        <dbReference type="EMBL" id="MFC7450396.1"/>
    </source>
</evidence>
<dbReference type="RefSeq" id="WP_378408214.1">
    <property type="nucleotide sequence ID" value="NZ_JBHTCS010000024.1"/>
</dbReference>
<evidence type="ECO:0000256" key="2">
    <source>
        <dbReference type="ARBA" id="ARBA00022670"/>
    </source>
</evidence>
<evidence type="ECO:0000259" key="7">
    <source>
        <dbReference type="Pfam" id="PF00082"/>
    </source>
</evidence>
<dbReference type="PROSITE" id="PS00137">
    <property type="entry name" value="SUBTILASE_HIS"/>
    <property type="match status" value="1"/>
</dbReference>
<dbReference type="SUPFAM" id="SSF52743">
    <property type="entry name" value="Subtilisin-like"/>
    <property type="match status" value="1"/>
</dbReference>
<dbReference type="PANTHER" id="PTHR43806:SF11">
    <property type="entry name" value="CEREVISIN-RELATED"/>
    <property type="match status" value="1"/>
</dbReference>
<sequence>MNELSGSTDPPRFPTAVTDDMTRPNSLLHVESVVPVEAPVQKDGPFLPELTEVDLLVRAADARREFNVGGSGVTVAVLDTGLRTTHVDFAGRVVPGRNFTREGAGDPADVEDRNGHGTNVAGIACAARIHTGVAPNARIVPVKVLGDGGGGSFADIRDGLDWVLERRSSLGISAVCMALGASDNRTTDTDMPGDGIGALLQELTDEGVCCCVAAGNEYYAHGGLQGMSYPAIFRQTISVGSVYDADEGSFRYRDGAKAFVTAADRMTPFSQRLHRKVGGPCATDIFAPGSPVTSAGILNDTGESLQFGASQATPVVTGVVLLLQSFYLRTRGELPTVADVKRWLVRGATVIYDGDDEHDNVGHTGLSFPRISAVGSLLACAKDLAMRELTAAEHAREESGAATARR</sequence>
<dbReference type="InterPro" id="IPR000209">
    <property type="entry name" value="Peptidase_S8/S53_dom"/>
</dbReference>
<comment type="caution">
    <text evidence="8">The sequence shown here is derived from an EMBL/GenBank/DDBJ whole genome shotgun (WGS) entry which is preliminary data.</text>
</comment>
<proteinExistence type="inferred from homology"/>
<dbReference type="Pfam" id="PF00082">
    <property type="entry name" value="Peptidase_S8"/>
    <property type="match status" value="1"/>
</dbReference>
<dbReference type="Gene3D" id="3.40.50.200">
    <property type="entry name" value="Peptidase S8/S53 domain"/>
    <property type="match status" value="1"/>
</dbReference>
<dbReference type="Proteomes" id="UP001596484">
    <property type="component" value="Unassembled WGS sequence"/>
</dbReference>
<evidence type="ECO:0000256" key="4">
    <source>
        <dbReference type="ARBA" id="ARBA00022825"/>
    </source>
</evidence>
<keyword evidence="4 5" id="KW-0720">Serine protease</keyword>
<accession>A0ABW2S3T6</accession>
<feature type="domain" description="Peptidase S8/S53" evidence="7">
    <location>
        <begin position="70"/>
        <end position="349"/>
    </location>
</feature>
<dbReference type="InterPro" id="IPR036852">
    <property type="entry name" value="Peptidase_S8/S53_dom_sf"/>
</dbReference>
<evidence type="ECO:0000256" key="5">
    <source>
        <dbReference type="PROSITE-ProRule" id="PRU01240"/>
    </source>
</evidence>
<organism evidence="8 9">
    <name type="scientific">Rhodococcus daqingensis</name>
    <dbReference type="NCBI Taxonomy" id="2479363"/>
    <lineage>
        <taxon>Bacteria</taxon>
        <taxon>Bacillati</taxon>
        <taxon>Actinomycetota</taxon>
        <taxon>Actinomycetes</taxon>
        <taxon>Mycobacteriales</taxon>
        <taxon>Nocardiaceae</taxon>
        <taxon>Rhodococcus</taxon>
    </lineage>
</organism>
<name>A0ABW2S3T6_9NOCA</name>
<keyword evidence="2 5" id="KW-0645">Protease</keyword>
<comment type="similarity">
    <text evidence="1 5">Belongs to the peptidase S8 family.</text>
</comment>
<dbReference type="PROSITE" id="PS51892">
    <property type="entry name" value="SUBTILASE"/>
    <property type="match status" value="1"/>
</dbReference>
<evidence type="ECO:0000256" key="6">
    <source>
        <dbReference type="SAM" id="MobiDB-lite"/>
    </source>
</evidence>
<evidence type="ECO:0000313" key="9">
    <source>
        <dbReference type="Proteomes" id="UP001596484"/>
    </source>
</evidence>
<feature type="region of interest" description="Disordered" evidence="6">
    <location>
        <begin position="1"/>
        <end position="20"/>
    </location>
</feature>
<dbReference type="PRINTS" id="PR00723">
    <property type="entry name" value="SUBTILISIN"/>
</dbReference>
<keyword evidence="9" id="KW-1185">Reference proteome</keyword>
<feature type="active site" description="Charge relay system" evidence="5">
    <location>
        <position position="116"/>
    </location>
</feature>
<dbReference type="PANTHER" id="PTHR43806">
    <property type="entry name" value="PEPTIDASE S8"/>
    <property type="match status" value="1"/>
</dbReference>
<evidence type="ECO:0000256" key="3">
    <source>
        <dbReference type="ARBA" id="ARBA00022801"/>
    </source>
</evidence>
<dbReference type="PROSITE" id="PS00136">
    <property type="entry name" value="SUBTILASE_ASP"/>
    <property type="match status" value="1"/>
</dbReference>
<dbReference type="EMBL" id="JBHTCS010000024">
    <property type="protein sequence ID" value="MFC7450396.1"/>
    <property type="molecule type" value="Genomic_DNA"/>
</dbReference>
<reference evidence="9" key="1">
    <citation type="journal article" date="2019" name="Int. J. Syst. Evol. Microbiol.">
        <title>The Global Catalogue of Microorganisms (GCM) 10K type strain sequencing project: providing services to taxonomists for standard genome sequencing and annotation.</title>
        <authorList>
            <consortium name="The Broad Institute Genomics Platform"/>
            <consortium name="The Broad Institute Genome Sequencing Center for Infectious Disease"/>
            <person name="Wu L."/>
            <person name="Ma J."/>
        </authorList>
    </citation>
    <scope>NUCLEOTIDE SEQUENCE [LARGE SCALE GENOMIC DNA]</scope>
    <source>
        <strain evidence="9">ICMP 19430</strain>
    </source>
</reference>
<feature type="active site" description="Charge relay system" evidence="5">
    <location>
        <position position="310"/>
    </location>
</feature>
<feature type="active site" description="Charge relay system" evidence="5">
    <location>
        <position position="79"/>
    </location>
</feature>
<keyword evidence="3 5" id="KW-0378">Hydrolase</keyword>